<evidence type="ECO:0000256" key="5">
    <source>
        <dbReference type="ARBA" id="ARBA00022516"/>
    </source>
</evidence>
<evidence type="ECO:0000256" key="7">
    <source>
        <dbReference type="ARBA" id="ARBA00022723"/>
    </source>
</evidence>
<evidence type="ECO:0000256" key="10">
    <source>
        <dbReference type="ARBA" id="ARBA00023098"/>
    </source>
</evidence>
<comment type="catalytic activity">
    <reaction evidence="11">
        <text>a UDP-3-O-[(3R)-3-hydroxyacyl]-N-acetyl-alpha-D-glucosamine + H2O = a UDP-3-O-[(3R)-3-hydroxyacyl]-alpha-D-glucosamine + acetate</text>
        <dbReference type="Rhea" id="RHEA:67816"/>
        <dbReference type="ChEBI" id="CHEBI:15377"/>
        <dbReference type="ChEBI" id="CHEBI:30089"/>
        <dbReference type="ChEBI" id="CHEBI:137740"/>
        <dbReference type="ChEBI" id="CHEBI:173225"/>
        <dbReference type="EC" id="3.5.1.108"/>
    </reaction>
</comment>
<dbReference type="PANTHER" id="PTHR33694:SF1">
    <property type="entry name" value="UDP-3-O-ACYL-N-ACETYLGLUCOSAMINE DEACETYLASE 1, MITOCHONDRIAL-RELATED"/>
    <property type="match status" value="1"/>
</dbReference>
<comment type="pathway">
    <text evidence="2">Glycolipid biosynthesis; lipid IV(A) biosynthesis; lipid IV(A) from (3R)-3-hydroxytetradecanoyl-[acyl-carrier-protein] and UDP-N-acetyl-alpha-D-glucosamine: step 2/6.</text>
</comment>
<keyword evidence="9" id="KW-0862">Zinc</keyword>
<comment type="similarity">
    <text evidence="3">Belongs to the LpxC family.</text>
</comment>
<comment type="cofactor">
    <cofactor evidence="1">
        <name>Zn(2+)</name>
        <dbReference type="ChEBI" id="CHEBI:29105"/>
    </cofactor>
</comment>
<keyword evidence="7" id="KW-0479">Metal-binding</keyword>
<accession>A0A7S3R5S0</accession>
<evidence type="ECO:0000256" key="11">
    <source>
        <dbReference type="ARBA" id="ARBA00024535"/>
    </source>
</evidence>
<feature type="compositionally biased region" description="Basic residues" evidence="13">
    <location>
        <begin position="35"/>
        <end position="53"/>
    </location>
</feature>
<dbReference type="Gene3D" id="3.30.230.20">
    <property type="entry name" value="lpxc deacetylase, domain 1"/>
    <property type="match status" value="2"/>
</dbReference>
<dbReference type="UniPathway" id="UPA00359">
    <property type="reaction ID" value="UER00478"/>
</dbReference>
<evidence type="ECO:0000256" key="1">
    <source>
        <dbReference type="ARBA" id="ARBA00001947"/>
    </source>
</evidence>
<evidence type="ECO:0000256" key="8">
    <source>
        <dbReference type="ARBA" id="ARBA00022801"/>
    </source>
</evidence>
<proteinExistence type="inferred from homology"/>
<evidence type="ECO:0000256" key="13">
    <source>
        <dbReference type="SAM" id="MobiDB-lite"/>
    </source>
</evidence>
<keyword evidence="10" id="KW-0443">Lipid metabolism</keyword>
<dbReference type="PANTHER" id="PTHR33694">
    <property type="entry name" value="UDP-3-O-ACYL-N-ACETYLGLUCOSAMINE DEACETYLASE 1, MITOCHONDRIAL-RELATED"/>
    <property type="match status" value="1"/>
</dbReference>
<protein>
    <recommendedName>
        <fullName evidence="4">UDP-3-O-acyl-N-acetylglucosamine deacetylase</fullName>
        <ecNumber evidence="4">3.5.1.108</ecNumber>
    </recommendedName>
</protein>
<dbReference type="AlphaFoldDB" id="A0A7S3R5S0"/>
<dbReference type="GO" id="GO:0016020">
    <property type="term" value="C:membrane"/>
    <property type="evidence" value="ECO:0007669"/>
    <property type="project" value="GOC"/>
</dbReference>
<feature type="region of interest" description="Disordered" evidence="13">
    <location>
        <begin position="1"/>
        <end position="71"/>
    </location>
</feature>
<comment type="function">
    <text evidence="12">Involved in the biosynthesis of lipid A, a phosphorylated glycolipid that in bacteria anchors the lipopolysaccharide to the outer membrane of the cell. Lipid A-like molecules in plants may serve as structural components of the outer membranes of mitochondria and/or chloroplasts, or may be involved in signal transduction or plant defense responses.</text>
</comment>
<dbReference type="GO" id="GO:2001289">
    <property type="term" value="P:lipid X metabolic process"/>
    <property type="evidence" value="ECO:0007669"/>
    <property type="project" value="UniProtKB-ARBA"/>
</dbReference>
<keyword evidence="6" id="KW-0441">Lipid A biosynthesis</keyword>
<evidence type="ECO:0000256" key="12">
    <source>
        <dbReference type="ARBA" id="ARBA00024987"/>
    </source>
</evidence>
<evidence type="ECO:0000256" key="9">
    <source>
        <dbReference type="ARBA" id="ARBA00022833"/>
    </source>
</evidence>
<evidence type="ECO:0000313" key="14">
    <source>
        <dbReference type="EMBL" id="CAE0503071.1"/>
    </source>
</evidence>
<evidence type="ECO:0000256" key="2">
    <source>
        <dbReference type="ARBA" id="ARBA00005002"/>
    </source>
</evidence>
<evidence type="ECO:0000256" key="6">
    <source>
        <dbReference type="ARBA" id="ARBA00022556"/>
    </source>
</evidence>
<dbReference type="InterPro" id="IPR011334">
    <property type="entry name" value="UDP-acyl_GlcNac_deAcase_C"/>
</dbReference>
<evidence type="ECO:0000256" key="3">
    <source>
        <dbReference type="ARBA" id="ARBA00006170"/>
    </source>
</evidence>
<dbReference type="GO" id="GO:0046872">
    <property type="term" value="F:metal ion binding"/>
    <property type="evidence" value="ECO:0007669"/>
    <property type="project" value="UniProtKB-KW"/>
</dbReference>
<dbReference type="Pfam" id="PF03331">
    <property type="entry name" value="LpxC"/>
    <property type="match status" value="1"/>
</dbReference>
<dbReference type="GO" id="GO:0103117">
    <property type="term" value="F:UDP-3-O-acyl-N-acetylglucosamine deacetylase activity"/>
    <property type="evidence" value="ECO:0007669"/>
    <property type="project" value="UniProtKB-EC"/>
</dbReference>
<name>A0A7S3R5S0_DUNTE</name>
<sequence>MNALGNMRASHCGKTSTSGRQLQHPPVLPQFSLRSQHHVQQRHSKHRAVRTSAKRGSGTATTTEDKAGKGRTAEIVDESPIILERGAPAIPRPGQFQQTLQRSFTLGGLGLHTAEYATVCVKPACANEGRYFVRVPEGTNQGKFEIQEPKDIDIRDSGPLDLGPDGEDAKMALFAEYLEAEEQEKFEGSFQDFLHAIDREDLVEQFEADPNFMKKAWEEQAREQGVEAIQPRGSDEEVVPAHISSVPTSPQAVALSLGEEAGEPGAIIGAELLLATLECCGVDNARIEIEGGRELPVLDGSALGWAMEVQFAGLRLAPEASSLGQEQEASAEEPMTPVERLVASPQEVITVREADGFITLVPEDTMRQTVGLDCAASAPVIGKQWLSWCMFEDPHFRMDLASARRYMESPEEVLALHSMGWVQGGTEGVMLVGFGERWYDATLTRFVRDEPVRHEMCNLLGLLSLSAEPGHAGIPVGHVVQYKATLELQLKFVRELKARLSDEDYVPIAFNLEEDAEEAGEEEEEEGEVQE</sequence>
<organism evidence="14">
    <name type="scientific">Dunaliella tertiolecta</name>
    <name type="common">Green alga</name>
    <dbReference type="NCBI Taxonomy" id="3047"/>
    <lineage>
        <taxon>Eukaryota</taxon>
        <taxon>Viridiplantae</taxon>
        <taxon>Chlorophyta</taxon>
        <taxon>core chlorophytes</taxon>
        <taxon>Chlorophyceae</taxon>
        <taxon>CS clade</taxon>
        <taxon>Chlamydomonadales</taxon>
        <taxon>Dunaliellaceae</taxon>
        <taxon>Dunaliella</taxon>
    </lineage>
</organism>
<gene>
    <name evidence="14" type="ORF">DTER00134_LOCUS18144</name>
</gene>
<dbReference type="EMBL" id="HBIP01029964">
    <property type="protein sequence ID" value="CAE0503071.1"/>
    <property type="molecule type" value="Transcribed_RNA"/>
</dbReference>
<dbReference type="InterPro" id="IPR004463">
    <property type="entry name" value="UDP-acyl_GlcNac_deAcase"/>
</dbReference>
<dbReference type="InterPro" id="IPR015870">
    <property type="entry name" value="UDP-acyl_N-AcGlcN_deAcase_N"/>
</dbReference>
<dbReference type="Gene3D" id="3.30.1700.10">
    <property type="entry name" value="lpxc deacetylase, domain 2"/>
    <property type="match status" value="1"/>
</dbReference>
<keyword evidence="8" id="KW-0378">Hydrolase</keyword>
<dbReference type="EC" id="3.5.1.108" evidence="4"/>
<keyword evidence="5" id="KW-0444">Lipid biosynthesis</keyword>
<dbReference type="InterPro" id="IPR020568">
    <property type="entry name" value="Ribosomal_Su5_D2-typ_SF"/>
</dbReference>
<reference evidence="14" key="1">
    <citation type="submission" date="2021-01" db="EMBL/GenBank/DDBJ databases">
        <authorList>
            <person name="Corre E."/>
            <person name="Pelletier E."/>
            <person name="Niang G."/>
            <person name="Scheremetjew M."/>
            <person name="Finn R."/>
            <person name="Kale V."/>
            <person name="Holt S."/>
            <person name="Cochrane G."/>
            <person name="Meng A."/>
            <person name="Brown T."/>
            <person name="Cohen L."/>
        </authorList>
    </citation>
    <scope>NUCLEOTIDE SEQUENCE</scope>
    <source>
        <strain evidence="14">CCMP1320</strain>
    </source>
</reference>
<evidence type="ECO:0000256" key="4">
    <source>
        <dbReference type="ARBA" id="ARBA00012745"/>
    </source>
</evidence>
<dbReference type="SUPFAM" id="SSF54211">
    <property type="entry name" value="Ribosomal protein S5 domain 2-like"/>
    <property type="match status" value="2"/>
</dbReference>
<dbReference type="GO" id="GO:0009245">
    <property type="term" value="P:lipid A biosynthetic process"/>
    <property type="evidence" value="ECO:0007669"/>
    <property type="project" value="UniProtKB-KW"/>
</dbReference>